<keyword evidence="2" id="KW-1003">Cell membrane</keyword>
<evidence type="ECO:0000313" key="5">
    <source>
        <dbReference type="Proteomes" id="UP001280121"/>
    </source>
</evidence>
<dbReference type="GO" id="GO:0005886">
    <property type="term" value="C:plasma membrane"/>
    <property type="evidence" value="ECO:0007669"/>
    <property type="project" value="UniProtKB-SubCell"/>
</dbReference>
<evidence type="ECO:0000259" key="3">
    <source>
        <dbReference type="PROSITE" id="PS50011"/>
    </source>
</evidence>
<keyword evidence="2" id="KW-0472">Membrane</keyword>
<evidence type="ECO:0000256" key="1">
    <source>
        <dbReference type="ARBA" id="ARBA00004236"/>
    </source>
</evidence>
<dbReference type="PROSITE" id="PS50011">
    <property type="entry name" value="PROTEIN_KINASE_DOM"/>
    <property type="match status" value="1"/>
</dbReference>
<comment type="caution">
    <text evidence="4">The sequence shown here is derived from an EMBL/GenBank/DDBJ whole genome shotgun (WGS) entry which is preliminary data.</text>
</comment>
<dbReference type="Gene3D" id="1.10.510.10">
    <property type="entry name" value="Transferase(Phosphotransferase) domain 1"/>
    <property type="match status" value="3"/>
</dbReference>
<protein>
    <recommendedName>
        <fullName evidence="3">Protein kinase domain-containing protein</fullName>
    </recommendedName>
</protein>
<evidence type="ECO:0000256" key="2">
    <source>
        <dbReference type="ARBA" id="ARBA00022475"/>
    </source>
</evidence>
<feature type="domain" description="Protein kinase" evidence="3">
    <location>
        <begin position="48"/>
        <end position="312"/>
    </location>
</feature>
<dbReference type="InterPro" id="IPR050823">
    <property type="entry name" value="Plant_Ser_Thr_Prot_Kinase"/>
</dbReference>
<dbReference type="Pfam" id="PF07714">
    <property type="entry name" value="PK_Tyr_Ser-Thr"/>
    <property type="match status" value="2"/>
</dbReference>
<reference evidence="4" key="1">
    <citation type="journal article" date="2023" name="Plant J.">
        <title>Genome sequences and population genomics provide insights into the demographic history, inbreeding, and mutation load of two 'living fossil' tree species of Dipteronia.</title>
        <authorList>
            <person name="Feng Y."/>
            <person name="Comes H.P."/>
            <person name="Chen J."/>
            <person name="Zhu S."/>
            <person name="Lu R."/>
            <person name="Zhang X."/>
            <person name="Li P."/>
            <person name="Qiu J."/>
            <person name="Olsen K.M."/>
            <person name="Qiu Y."/>
        </authorList>
    </citation>
    <scope>NUCLEOTIDE SEQUENCE</scope>
    <source>
        <strain evidence="4">KIB01</strain>
    </source>
</reference>
<evidence type="ECO:0000313" key="4">
    <source>
        <dbReference type="EMBL" id="KAK2656836.1"/>
    </source>
</evidence>
<dbReference type="InterPro" id="IPR011009">
    <property type="entry name" value="Kinase-like_dom_sf"/>
</dbReference>
<keyword evidence="5" id="KW-1185">Reference proteome</keyword>
<name>A0AAD9XC62_9ROSI</name>
<dbReference type="InterPro" id="IPR001245">
    <property type="entry name" value="Ser-Thr/Tyr_kinase_cat_dom"/>
</dbReference>
<organism evidence="4 5">
    <name type="scientific">Dipteronia dyeriana</name>
    <dbReference type="NCBI Taxonomy" id="168575"/>
    <lineage>
        <taxon>Eukaryota</taxon>
        <taxon>Viridiplantae</taxon>
        <taxon>Streptophyta</taxon>
        <taxon>Embryophyta</taxon>
        <taxon>Tracheophyta</taxon>
        <taxon>Spermatophyta</taxon>
        <taxon>Magnoliopsida</taxon>
        <taxon>eudicotyledons</taxon>
        <taxon>Gunneridae</taxon>
        <taxon>Pentapetalae</taxon>
        <taxon>rosids</taxon>
        <taxon>malvids</taxon>
        <taxon>Sapindales</taxon>
        <taxon>Sapindaceae</taxon>
        <taxon>Hippocastanoideae</taxon>
        <taxon>Acereae</taxon>
        <taxon>Dipteronia</taxon>
    </lineage>
</organism>
<dbReference type="AlphaFoldDB" id="A0AAD9XC62"/>
<dbReference type="GO" id="GO:0005524">
    <property type="term" value="F:ATP binding"/>
    <property type="evidence" value="ECO:0007669"/>
    <property type="project" value="InterPro"/>
</dbReference>
<accession>A0AAD9XC62</accession>
<dbReference type="EMBL" id="JANJYI010000003">
    <property type="protein sequence ID" value="KAK2656836.1"/>
    <property type="molecule type" value="Genomic_DNA"/>
</dbReference>
<gene>
    <name evidence="4" type="ORF">Ddye_009888</name>
</gene>
<dbReference type="InterPro" id="IPR000719">
    <property type="entry name" value="Prot_kinase_dom"/>
</dbReference>
<proteinExistence type="predicted"/>
<dbReference type="SUPFAM" id="SSF56112">
    <property type="entry name" value="Protein kinase-like (PK-like)"/>
    <property type="match status" value="1"/>
</dbReference>
<sequence length="324" mass="36817">MDAQMEGQYPSEAALQAAQLSLKCLEWDPRGRPSMKEVVEVVQLSLRCLELDLRSSPSMKEVMEVLKELEALASCLHEKVNGIIIATYSLEFSTPVQKVNVQRLFKKAEVNILGSHNHPNLIRLLGYCREDEKFLLIYELMQNGSLDTHLSKKIVPLNHYLGIYGLKLLLEQLKNYNVKLSNLSLAMRGPSNEESHVTTSFAGKFEYTAPEYVNEGHLYIKSDVYGFGVMLVELLSGLKTDNKKHSMGYVVERSEPYLSLKRNLKTIMDVDMEGQYSNKGAFQVVQLTKKCLDFDPENRPSMKEVVEVLKQIEAMEKETDSSKN</sequence>
<comment type="subcellular location">
    <subcellularLocation>
        <location evidence="1">Cell membrane</location>
    </subcellularLocation>
</comment>
<dbReference type="GO" id="GO:0004672">
    <property type="term" value="F:protein kinase activity"/>
    <property type="evidence" value="ECO:0007669"/>
    <property type="project" value="InterPro"/>
</dbReference>
<dbReference type="Proteomes" id="UP001280121">
    <property type="component" value="Unassembled WGS sequence"/>
</dbReference>
<dbReference type="PANTHER" id="PTHR45621">
    <property type="entry name" value="OS01G0588500 PROTEIN-RELATED"/>
    <property type="match status" value="1"/>
</dbReference>